<reference evidence="1" key="1">
    <citation type="submission" date="2014-05" db="EMBL/GenBank/DDBJ databases">
        <authorList>
            <person name="Chronopoulou M."/>
        </authorList>
    </citation>
    <scope>NUCLEOTIDE SEQUENCE</scope>
    <source>
        <tissue evidence="1">Whole organism</tissue>
    </source>
</reference>
<dbReference type="EMBL" id="HACA01001000">
    <property type="protein sequence ID" value="CDW18361.1"/>
    <property type="molecule type" value="Transcribed_RNA"/>
</dbReference>
<organism evidence="1">
    <name type="scientific">Lepeophtheirus salmonis</name>
    <name type="common">Salmon louse</name>
    <name type="synonym">Caligus salmonis</name>
    <dbReference type="NCBI Taxonomy" id="72036"/>
    <lineage>
        <taxon>Eukaryota</taxon>
        <taxon>Metazoa</taxon>
        <taxon>Ecdysozoa</taxon>
        <taxon>Arthropoda</taxon>
        <taxon>Crustacea</taxon>
        <taxon>Multicrustacea</taxon>
        <taxon>Hexanauplia</taxon>
        <taxon>Copepoda</taxon>
        <taxon>Siphonostomatoida</taxon>
        <taxon>Caligidae</taxon>
        <taxon>Lepeophtheirus</taxon>
    </lineage>
</organism>
<proteinExistence type="predicted"/>
<protein>
    <submittedName>
        <fullName evidence="1">Uncharacterized protein</fullName>
    </submittedName>
</protein>
<accession>A0A0K2SYP3</accession>
<sequence>MRSKMYEQQSKRQRACDLLCAQVDLRQKDIHSGRCSEQDQ</sequence>
<name>A0A0K2SYP3_LEPSM</name>
<dbReference type="AlphaFoldDB" id="A0A0K2SYP3"/>
<evidence type="ECO:0000313" key="1">
    <source>
        <dbReference type="EMBL" id="CDW18361.1"/>
    </source>
</evidence>